<reference evidence="3 4" key="1">
    <citation type="submission" date="2014-07" db="EMBL/GenBank/DDBJ databases">
        <title>Genomic and transcriptomic analysis on Apis cerana provide comprehensive insights into honey bee biology.</title>
        <authorList>
            <person name="Diao Q."/>
            <person name="Sun L."/>
            <person name="Zheng H."/>
            <person name="Zheng H."/>
            <person name="Xu S."/>
            <person name="Wang S."/>
            <person name="Zeng Z."/>
            <person name="Hu F."/>
            <person name="Su S."/>
            <person name="Wu J."/>
        </authorList>
    </citation>
    <scope>NUCLEOTIDE SEQUENCE [LARGE SCALE GENOMIC DNA]</scope>
    <source>
        <tissue evidence="3">Pupae without intestine</tissue>
    </source>
</reference>
<dbReference type="AlphaFoldDB" id="A0A2A3EE62"/>
<dbReference type="PANTHER" id="PTHR10357:SF225">
    <property type="entry name" value="MALTASE 1-LIKE PROTEIN"/>
    <property type="match status" value="1"/>
</dbReference>
<evidence type="ECO:0000259" key="2">
    <source>
        <dbReference type="SMART" id="SM00642"/>
    </source>
</evidence>
<dbReference type="EMBL" id="KZ288267">
    <property type="protein sequence ID" value="PBC30073.1"/>
    <property type="molecule type" value="Genomic_DNA"/>
</dbReference>
<dbReference type="Proteomes" id="UP000242457">
    <property type="component" value="Unassembled WGS sequence"/>
</dbReference>
<dbReference type="Pfam" id="PF00128">
    <property type="entry name" value="Alpha-amylase"/>
    <property type="match status" value="1"/>
</dbReference>
<feature type="domain" description="Glycosyl hydrolase family 13 catalytic" evidence="2">
    <location>
        <begin position="335"/>
        <end position="715"/>
    </location>
</feature>
<dbReference type="SMART" id="SM00642">
    <property type="entry name" value="Aamy"/>
    <property type="match status" value="1"/>
</dbReference>
<accession>A0A2A3EE62</accession>
<dbReference type="InterPro" id="IPR006047">
    <property type="entry name" value="GH13_cat_dom"/>
</dbReference>
<organism evidence="3 4">
    <name type="scientific">Apis cerana cerana</name>
    <name type="common">Oriental honeybee</name>
    <dbReference type="NCBI Taxonomy" id="94128"/>
    <lineage>
        <taxon>Eukaryota</taxon>
        <taxon>Metazoa</taxon>
        <taxon>Ecdysozoa</taxon>
        <taxon>Arthropoda</taxon>
        <taxon>Hexapoda</taxon>
        <taxon>Insecta</taxon>
        <taxon>Pterygota</taxon>
        <taxon>Neoptera</taxon>
        <taxon>Endopterygota</taxon>
        <taxon>Hymenoptera</taxon>
        <taxon>Apocrita</taxon>
        <taxon>Aculeata</taxon>
        <taxon>Apoidea</taxon>
        <taxon>Anthophila</taxon>
        <taxon>Apidae</taxon>
        <taxon>Apis</taxon>
    </lineage>
</organism>
<evidence type="ECO:0000313" key="4">
    <source>
        <dbReference type="Proteomes" id="UP000242457"/>
    </source>
</evidence>
<name>A0A2A3EE62_APICC</name>
<dbReference type="STRING" id="94128.A0A2A3EE62"/>
<keyword evidence="4" id="KW-1185">Reference proteome</keyword>
<dbReference type="Gene3D" id="3.20.20.80">
    <property type="entry name" value="Glycosidases"/>
    <property type="match status" value="2"/>
</dbReference>
<sequence>MIIKVIELLIVTVDMMDYIASAQTRGGRERLDQKGETQRDKTERNGVAKYNTRRYAILLRLETARWSSTFKSTNIVLDSDFIIIVVLLVFCRCRLCHVITNRIIEMNIQKPEGLLSVVLPTELASSPSSRQLIINQDQQDEEASDCPLLTPSPPTTQVNNALESSAIFVSLEGNPVESIPPPTLENINKEDGLNEFMNIVNSSSRTLNDEPSSRDPMVESTTSGSSSDTNGPVCAQLLTQLNTAYQHLAPDAQALFYNQENGGKPPLVGIQLMVPKPSKDYRFMKWNWPLIRKTCFWSLMSVLAGCTALVIGVIATMPRKCDPAVQWWQGSVFYEIFPASFQDSSKGGDGIGDLRGITMRLGYLKKLGVRGIRLNSIFPAAHYPEYYRNIENLTDLNKQLGTLDDFSKLVHEIHRQNMSLILDLPLYPFIKTLYSESTPFEKQNKTDKAVHERRNVTDTVILQEIIPTIPSMPQQAIQNIQMFERSNTYQNYNNVSDNSITTAINVWLKRGVDGFYLKGLEHYVNEESFTDILKHWKSILGSERIFICHIDALNAAKTITAKDSILMKVDLVDIPLNIANGTKEIKKQIEDVTKGILFEKPDYSWVHWSIGSVDSKRIASTISVKNATLSATLLGLMLPGTPNIFYGDEIGIMDCECEDHKDLAHVHNLPPMYWDGIGDSDIKFASIGVTAWLPESTKPLETSLFGTIAEMITLRSETTPIYVKAVLKENQVLANCDIRYADDEIIVIERWYPRRNSYVFLANLGNKSQMKDLSFLYYGGQVVVGPSYRLNKDVYFKELTIPPGEAFVIKLDK</sequence>
<dbReference type="SUPFAM" id="SSF51445">
    <property type="entry name" value="(Trans)glycosidases"/>
    <property type="match status" value="1"/>
</dbReference>
<feature type="region of interest" description="Disordered" evidence="1">
    <location>
        <begin position="203"/>
        <end position="231"/>
    </location>
</feature>
<feature type="compositionally biased region" description="Basic and acidic residues" evidence="1">
    <location>
        <begin position="207"/>
        <end position="217"/>
    </location>
</feature>
<proteinExistence type="predicted"/>
<gene>
    <name evidence="3" type="ORF">APICC_02228</name>
</gene>
<protein>
    <submittedName>
        <fullName evidence="3">Neutral and basic amino acid transport protein rBAT</fullName>
    </submittedName>
</protein>
<feature type="compositionally biased region" description="Low complexity" evidence="1">
    <location>
        <begin position="220"/>
        <end position="229"/>
    </location>
</feature>
<dbReference type="PANTHER" id="PTHR10357">
    <property type="entry name" value="ALPHA-AMYLASE FAMILY MEMBER"/>
    <property type="match status" value="1"/>
</dbReference>
<evidence type="ECO:0000313" key="3">
    <source>
        <dbReference type="EMBL" id="PBC30073.1"/>
    </source>
</evidence>
<evidence type="ECO:0000256" key="1">
    <source>
        <dbReference type="SAM" id="MobiDB-lite"/>
    </source>
</evidence>
<dbReference type="OrthoDB" id="1740265at2759"/>
<dbReference type="GO" id="GO:0005975">
    <property type="term" value="P:carbohydrate metabolic process"/>
    <property type="evidence" value="ECO:0007669"/>
    <property type="project" value="InterPro"/>
</dbReference>
<dbReference type="InterPro" id="IPR017853">
    <property type="entry name" value="GH"/>
</dbReference>